<proteinExistence type="inferred from homology"/>
<keyword evidence="4" id="KW-0233">DNA recombination</keyword>
<sequence length="634" mass="70221">MGSGPHLYRRGATFWWRRRIPRNVQTAFTRHELAVSLRTHIPSDARVRAARLRVATDALFDGVRQAMALGLTLSKAQMDAIILDLIRHEIEAAEHARALSPPRTPEEAEAAAARARALRAALQDGLRLHRLDEVRGPLDAALARLQIPLAPDTPDYRFLQRQAAWGLTTVANVNERREAGIYEDDAFFTIPPAPMPRTAGTAAPTVPAAAPAPMAVVIGPAPGPTAMVTAADAELPATPPMTIGQAFDGLIAAKSKSPSWVTNMKRKVEASRRLIIEAIGDKPLAETRRADVSAFRDLIERLPANHGKSAHDRRTIREIADDTDAEERNRLDELEERLDLGILTRADYVELRDQGRTRRLTSTTINLHLDRFASAFVWAIENDHFSGRNPVEGVRLDAVDRDARDRLVPRVAREPWGREGLRALFATPAFQGEGAHTEALFWVPLIGAHAGLRPEEALQLQCTDIRRIDGVWCMSITPGAGKSVKAKGSHRDVPIHPTLIDLGLLDLAETRRRQRQTRLFPDIERGAAYDRFSDLFSKEFGRYTRDHGLWAPGQDLYSTRKDFNVRLREAGVPVGARKRLMGHVIKDLTDGAYDPKGESMATLNDYVARIDHGVRAGPNRRLVLVGSDGPSPEE</sequence>
<gene>
    <name evidence="6" type="ORF">DEW08_03840</name>
</gene>
<dbReference type="GO" id="GO:0015074">
    <property type="term" value="P:DNA integration"/>
    <property type="evidence" value="ECO:0007669"/>
    <property type="project" value="UniProtKB-KW"/>
</dbReference>
<dbReference type="InterPro" id="IPR011010">
    <property type="entry name" value="DNA_brk_join_enz"/>
</dbReference>
<evidence type="ECO:0000313" key="6">
    <source>
        <dbReference type="EMBL" id="AWK85415.1"/>
    </source>
</evidence>
<organism evidence="6 7">
    <name type="scientific">Azospirillum thermophilum</name>
    <dbReference type="NCBI Taxonomy" id="2202148"/>
    <lineage>
        <taxon>Bacteria</taxon>
        <taxon>Pseudomonadati</taxon>
        <taxon>Pseudomonadota</taxon>
        <taxon>Alphaproteobacteria</taxon>
        <taxon>Rhodospirillales</taxon>
        <taxon>Azospirillaceae</taxon>
        <taxon>Azospirillum</taxon>
    </lineage>
</organism>
<dbReference type="InterPro" id="IPR013762">
    <property type="entry name" value="Integrase-like_cat_sf"/>
</dbReference>
<keyword evidence="3" id="KW-0238">DNA-binding</keyword>
<dbReference type="Proteomes" id="UP000245629">
    <property type="component" value="Chromosome 1"/>
</dbReference>
<dbReference type="InterPro" id="IPR046668">
    <property type="entry name" value="DUF6538"/>
</dbReference>
<protein>
    <recommendedName>
        <fullName evidence="5">DUF6538 domain-containing protein</fullName>
    </recommendedName>
</protein>
<dbReference type="PANTHER" id="PTHR30349:SF41">
    <property type="entry name" value="INTEGRASE_RECOMBINASE PROTEIN MJ0367-RELATED"/>
    <property type="match status" value="1"/>
</dbReference>
<dbReference type="KEGG" id="azz:DEW08_03840"/>
<evidence type="ECO:0000256" key="4">
    <source>
        <dbReference type="ARBA" id="ARBA00023172"/>
    </source>
</evidence>
<dbReference type="InterPro" id="IPR010998">
    <property type="entry name" value="Integrase_recombinase_N"/>
</dbReference>
<dbReference type="OrthoDB" id="9784724at2"/>
<dbReference type="CDD" id="cd01184">
    <property type="entry name" value="INT_C_like_1"/>
    <property type="match status" value="1"/>
</dbReference>
<dbReference type="Pfam" id="PF20172">
    <property type="entry name" value="DUF6538"/>
    <property type="match status" value="1"/>
</dbReference>
<reference evidence="7" key="1">
    <citation type="submission" date="2018-05" db="EMBL/GenBank/DDBJ databases">
        <title>Azospirillum thermophila sp. nov., a novel isolated from hot spring.</title>
        <authorList>
            <person name="Zhao Z."/>
        </authorList>
    </citation>
    <scope>NUCLEOTIDE SEQUENCE [LARGE SCALE GENOMIC DNA]</scope>
    <source>
        <strain evidence="7">CFH 70021</strain>
    </source>
</reference>
<accession>A0A2S2CLM9</accession>
<feature type="domain" description="DUF6538" evidence="5">
    <location>
        <begin position="6"/>
        <end position="65"/>
    </location>
</feature>
<keyword evidence="2" id="KW-0229">DNA integration</keyword>
<dbReference type="Gene3D" id="1.10.150.130">
    <property type="match status" value="1"/>
</dbReference>
<evidence type="ECO:0000256" key="2">
    <source>
        <dbReference type="ARBA" id="ARBA00022908"/>
    </source>
</evidence>
<evidence type="ECO:0000259" key="5">
    <source>
        <dbReference type="Pfam" id="PF20172"/>
    </source>
</evidence>
<dbReference type="RefSeq" id="WP_109324609.1">
    <property type="nucleotide sequence ID" value="NZ_CP029352.1"/>
</dbReference>
<dbReference type="SUPFAM" id="SSF56349">
    <property type="entry name" value="DNA breaking-rejoining enzymes"/>
    <property type="match status" value="1"/>
</dbReference>
<dbReference type="GO" id="GO:0006310">
    <property type="term" value="P:DNA recombination"/>
    <property type="evidence" value="ECO:0007669"/>
    <property type="project" value="UniProtKB-KW"/>
</dbReference>
<dbReference type="AlphaFoldDB" id="A0A2S2CLM9"/>
<comment type="similarity">
    <text evidence="1">Belongs to the 'phage' integrase family.</text>
</comment>
<evidence type="ECO:0000256" key="1">
    <source>
        <dbReference type="ARBA" id="ARBA00008857"/>
    </source>
</evidence>
<dbReference type="Gene3D" id="1.10.443.10">
    <property type="entry name" value="Intergrase catalytic core"/>
    <property type="match status" value="1"/>
</dbReference>
<dbReference type="EMBL" id="CP029352">
    <property type="protein sequence ID" value="AWK85415.1"/>
    <property type="molecule type" value="Genomic_DNA"/>
</dbReference>
<dbReference type="GO" id="GO:0003677">
    <property type="term" value="F:DNA binding"/>
    <property type="evidence" value="ECO:0007669"/>
    <property type="project" value="UniProtKB-KW"/>
</dbReference>
<dbReference type="PANTHER" id="PTHR30349">
    <property type="entry name" value="PHAGE INTEGRASE-RELATED"/>
    <property type="match status" value="1"/>
</dbReference>
<name>A0A2S2CLM9_9PROT</name>
<evidence type="ECO:0000256" key="3">
    <source>
        <dbReference type="ARBA" id="ARBA00023125"/>
    </source>
</evidence>
<keyword evidence="7" id="KW-1185">Reference proteome</keyword>
<dbReference type="InterPro" id="IPR050090">
    <property type="entry name" value="Tyrosine_recombinase_XerCD"/>
</dbReference>
<evidence type="ECO:0000313" key="7">
    <source>
        <dbReference type="Proteomes" id="UP000245629"/>
    </source>
</evidence>